<organism evidence="10 11">
    <name type="scientific">Candidatus Curtissbacteria bacterium RBG_13_35_7</name>
    <dbReference type="NCBI Taxonomy" id="1797705"/>
    <lineage>
        <taxon>Bacteria</taxon>
        <taxon>Candidatus Curtissiibacteriota</taxon>
    </lineage>
</organism>
<feature type="domain" description="2-C-methyl-D-erythritol 2,4-cyclodiphosphate synthase" evidence="9">
    <location>
        <begin position="3"/>
        <end position="157"/>
    </location>
</feature>
<evidence type="ECO:0000313" key="10">
    <source>
        <dbReference type="EMBL" id="OGD86465.1"/>
    </source>
</evidence>
<reference evidence="10 11" key="1">
    <citation type="journal article" date="2016" name="Nat. Commun.">
        <title>Thousands of microbial genomes shed light on interconnected biogeochemical processes in an aquifer system.</title>
        <authorList>
            <person name="Anantharaman K."/>
            <person name="Brown C.T."/>
            <person name="Hug L.A."/>
            <person name="Sharon I."/>
            <person name="Castelle C.J."/>
            <person name="Probst A.J."/>
            <person name="Thomas B.C."/>
            <person name="Singh A."/>
            <person name="Wilkins M.J."/>
            <person name="Karaoz U."/>
            <person name="Brodie E.L."/>
            <person name="Williams K.H."/>
            <person name="Hubbard S.S."/>
            <person name="Banfield J.F."/>
        </authorList>
    </citation>
    <scope>NUCLEOTIDE SEQUENCE [LARGE SCALE GENOMIC DNA]</scope>
</reference>
<evidence type="ECO:0000256" key="5">
    <source>
        <dbReference type="ARBA" id="ARBA00022723"/>
    </source>
</evidence>
<protein>
    <recommendedName>
        <fullName evidence="4 8">2-C-methyl-D-erythritol 2,4-cyclodiphosphate synthase</fullName>
        <ecNumber evidence="4 8">4.6.1.12</ecNumber>
    </recommendedName>
</protein>
<dbReference type="GO" id="GO:0008685">
    <property type="term" value="F:2-C-methyl-D-erythritol 2,4-cyclodiphosphate synthase activity"/>
    <property type="evidence" value="ECO:0007669"/>
    <property type="project" value="UniProtKB-EC"/>
</dbReference>
<evidence type="ECO:0000256" key="8">
    <source>
        <dbReference type="RuleBase" id="RU004395"/>
    </source>
</evidence>
<gene>
    <name evidence="10" type="ORF">A2164_03590</name>
</gene>
<comment type="cofactor">
    <cofactor evidence="2">
        <name>a divalent metal cation</name>
        <dbReference type="ChEBI" id="CHEBI:60240"/>
    </cofactor>
</comment>
<dbReference type="PANTHER" id="PTHR43181:SF1">
    <property type="entry name" value="2-C-METHYL-D-ERYTHRITOL 2,4-CYCLODIPHOSPHATE SYNTHASE, CHLOROPLASTIC"/>
    <property type="match status" value="1"/>
</dbReference>
<proteinExistence type="inferred from homology"/>
<keyword evidence="5" id="KW-0479">Metal-binding</keyword>
<dbReference type="InterPro" id="IPR036571">
    <property type="entry name" value="MECDP_synthase_sf"/>
</dbReference>
<dbReference type="InterPro" id="IPR020555">
    <property type="entry name" value="MECDP_synthase_CS"/>
</dbReference>
<dbReference type="GO" id="GO:0019288">
    <property type="term" value="P:isopentenyl diphosphate biosynthetic process, methylerythritol 4-phosphate pathway"/>
    <property type="evidence" value="ECO:0007669"/>
    <property type="project" value="UniProtKB-UniPathway"/>
</dbReference>
<evidence type="ECO:0000256" key="2">
    <source>
        <dbReference type="ARBA" id="ARBA00001968"/>
    </source>
</evidence>
<evidence type="ECO:0000256" key="7">
    <source>
        <dbReference type="ARBA" id="ARBA00023239"/>
    </source>
</evidence>
<evidence type="ECO:0000256" key="4">
    <source>
        <dbReference type="ARBA" id="ARBA00012579"/>
    </source>
</evidence>
<dbReference type="GO" id="GO:0016114">
    <property type="term" value="P:terpenoid biosynthetic process"/>
    <property type="evidence" value="ECO:0007669"/>
    <property type="project" value="InterPro"/>
</dbReference>
<dbReference type="InterPro" id="IPR003526">
    <property type="entry name" value="MECDP_synthase"/>
</dbReference>
<dbReference type="SUPFAM" id="SSF69765">
    <property type="entry name" value="IpsF-like"/>
    <property type="match status" value="1"/>
</dbReference>
<sequence length="160" mass="17547">MQRVGLGQDSHKFAKSKKLLVLGGIKISSINGLLANSDGDVILHSLCNALSSSIGGDSLSTWSDKMCQQKGIKDSQKYLKFIFNKVKLKKYKVENVSIAVEAKKPRLDQPIINKIKINIAKLLQIKKEQVGITFTSGEGLTDFGKGKGIQVLSIVNIYKK</sequence>
<keyword evidence="6 8" id="KW-0414">Isoprene biosynthesis</keyword>
<name>A0A1F5G3S1_9BACT</name>
<evidence type="ECO:0000256" key="1">
    <source>
        <dbReference type="ARBA" id="ARBA00000200"/>
    </source>
</evidence>
<evidence type="ECO:0000256" key="3">
    <source>
        <dbReference type="ARBA" id="ARBA00004709"/>
    </source>
</evidence>
<dbReference type="UniPathway" id="UPA00056">
    <property type="reaction ID" value="UER00095"/>
</dbReference>
<dbReference type="NCBIfam" id="TIGR00151">
    <property type="entry name" value="ispF"/>
    <property type="match status" value="1"/>
</dbReference>
<keyword evidence="7 8" id="KW-0456">Lyase</keyword>
<evidence type="ECO:0000256" key="6">
    <source>
        <dbReference type="ARBA" id="ARBA00023229"/>
    </source>
</evidence>
<accession>A0A1F5G3S1</accession>
<comment type="pathway">
    <text evidence="3">Isoprenoid biosynthesis; isopentenyl diphosphate biosynthesis via DXP pathway; isopentenyl diphosphate from 1-deoxy-D-xylulose 5-phosphate: step 4/6.</text>
</comment>
<comment type="catalytic activity">
    <reaction evidence="1 8">
        <text>4-CDP-2-C-methyl-D-erythritol 2-phosphate = 2-C-methyl-D-erythritol 2,4-cyclic diphosphate + CMP</text>
        <dbReference type="Rhea" id="RHEA:23864"/>
        <dbReference type="ChEBI" id="CHEBI:57919"/>
        <dbReference type="ChEBI" id="CHEBI:58483"/>
        <dbReference type="ChEBI" id="CHEBI:60377"/>
        <dbReference type="EC" id="4.6.1.12"/>
    </reaction>
</comment>
<dbReference type="Gene3D" id="3.30.1330.50">
    <property type="entry name" value="2-C-methyl-D-erythritol 2,4-cyclodiphosphate synthase"/>
    <property type="match status" value="1"/>
</dbReference>
<comment type="caution">
    <text evidence="10">The sequence shown here is derived from an EMBL/GenBank/DDBJ whole genome shotgun (WGS) entry which is preliminary data.</text>
</comment>
<comment type="similarity">
    <text evidence="8">Belongs to the IspF family.</text>
</comment>
<evidence type="ECO:0000259" key="9">
    <source>
        <dbReference type="Pfam" id="PF02542"/>
    </source>
</evidence>
<dbReference type="AlphaFoldDB" id="A0A1F5G3S1"/>
<dbReference type="Proteomes" id="UP000176317">
    <property type="component" value="Unassembled WGS sequence"/>
</dbReference>
<dbReference type="PANTHER" id="PTHR43181">
    <property type="entry name" value="2-C-METHYL-D-ERYTHRITOL 2,4-CYCLODIPHOSPHATE SYNTHASE, CHLOROPLASTIC"/>
    <property type="match status" value="1"/>
</dbReference>
<dbReference type="PROSITE" id="PS01350">
    <property type="entry name" value="ISPF"/>
    <property type="match status" value="1"/>
</dbReference>
<dbReference type="EC" id="4.6.1.12" evidence="4 8"/>
<dbReference type="Pfam" id="PF02542">
    <property type="entry name" value="YgbB"/>
    <property type="match status" value="1"/>
</dbReference>
<dbReference type="GO" id="GO:0046872">
    <property type="term" value="F:metal ion binding"/>
    <property type="evidence" value="ECO:0007669"/>
    <property type="project" value="UniProtKB-KW"/>
</dbReference>
<evidence type="ECO:0000313" key="11">
    <source>
        <dbReference type="Proteomes" id="UP000176317"/>
    </source>
</evidence>
<dbReference type="EMBL" id="MFAT01000028">
    <property type="protein sequence ID" value="OGD86465.1"/>
    <property type="molecule type" value="Genomic_DNA"/>
</dbReference>